<sequence length="66" mass="7087">MPSAAATTTASSAVRTFRPRFRSLVGSVGAGWVIEGGGPKLTRGSSFWSWGFPRWDDGKRSYYAGS</sequence>
<evidence type="ECO:0000313" key="1">
    <source>
        <dbReference type="EMBL" id="GAA5217888.1"/>
    </source>
</evidence>
<comment type="caution">
    <text evidence="1">The sequence shown here is derived from an EMBL/GenBank/DDBJ whole genome shotgun (WGS) entry which is preliminary data.</text>
</comment>
<reference evidence="2" key="1">
    <citation type="journal article" date="2019" name="Int. J. Syst. Evol. Microbiol.">
        <title>The Global Catalogue of Microorganisms (GCM) 10K type strain sequencing project: providing services to taxonomists for standard genome sequencing and annotation.</title>
        <authorList>
            <consortium name="The Broad Institute Genomics Platform"/>
            <consortium name="The Broad Institute Genome Sequencing Center for Infectious Disease"/>
            <person name="Wu L."/>
            <person name="Ma J."/>
        </authorList>
    </citation>
    <scope>NUCLEOTIDE SEQUENCE [LARGE SCALE GENOMIC DNA]</scope>
    <source>
        <strain evidence="2">JCM 18306</strain>
    </source>
</reference>
<dbReference type="EMBL" id="BAABJR010000037">
    <property type="protein sequence ID" value="GAA5217888.1"/>
    <property type="molecule type" value="Genomic_DNA"/>
</dbReference>
<keyword evidence="2" id="KW-1185">Reference proteome</keyword>
<evidence type="ECO:0000313" key="2">
    <source>
        <dbReference type="Proteomes" id="UP001499878"/>
    </source>
</evidence>
<name>A0ABP9TGN4_9ACTN</name>
<dbReference type="Proteomes" id="UP001499878">
    <property type="component" value="Unassembled WGS sequence"/>
</dbReference>
<protein>
    <submittedName>
        <fullName evidence="1">Uncharacterized protein</fullName>
    </submittedName>
</protein>
<proteinExistence type="predicted"/>
<gene>
    <name evidence="1" type="ORF">GCM10023323_76560</name>
</gene>
<accession>A0ABP9TGN4</accession>
<organism evidence="1 2">
    <name type="scientific">Streptomyces thinghirensis</name>
    <dbReference type="NCBI Taxonomy" id="551547"/>
    <lineage>
        <taxon>Bacteria</taxon>
        <taxon>Bacillati</taxon>
        <taxon>Actinomycetota</taxon>
        <taxon>Actinomycetes</taxon>
        <taxon>Kitasatosporales</taxon>
        <taxon>Streptomycetaceae</taxon>
        <taxon>Streptomyces</taxon>
    </lineage>
</organism>